<name>J4UHX9_TRIAS</name>
<reference evidence="2 3" key="1">
    <citation type="journal article" date="2012" name="Eukaryot. Cell">
        <title>Draft genome sequence of CBS 2479, the standard type strain of Trichosporon asahii.</title>
        <authorList>
            <person name="Yang R.Y."/>
            <person name="Li H.T."/>
            <person name="Zhu H."/>
            <person name="Zhou G.P."/>
            <person name="Wang M."/>
            <person name="Wang L."/>
        </authorList>
    </citation>
    <scope>NUCLEOTIDE SEQUENCE [LARGE SCALE GENOMIC DNA]</scope>
    <source>
        <strain evidence="3">ATCC 90039 / CBS 2479 / JCM 2466 / KCTC 7840 / NCYC 2677 / UAMH 7654</strain>
    </source>
</reference>
<dbReference type="EMBL" id="ALBS01000068">
    <property type="protein sequence ID" value="EJT51240.1"/>
    <property type="molecule type" value="Genomic_DNA"/>
</dbReference>
<evidence type="ECO:0000313" key="3">
    <source>
        <dbReference type="Proteomes" id="UP000002748"/>
    </source>
</evidence>
<dbReference type="KEGG" id="tasa:A1Q1_07567"/>
<protein>
    <submittedName>
        <fullName evidence="2">Uncharacterized protein</fullName>
    </submittedName>
</protein>
<sequence>MQCRGSQRSYLFNRALSISAPPPANRPTSIHWRSGRRATNRPSGKERHGTRDEWRHGTRDEWYANMLASTEERVMLYETRPWSTNRLRPGCGTHLMDFQESTVQRLQQRPSRMTCPRCLQGILNAPDLPPTALTRFTLYPNLVCQLHLKATAPPLSSLAPIGPPASSLDTMSLSTLALLGALLAIAPPARADNTYGY</sequence>
<dbReference type="VEuPathDB" id="FungiDB:A1Q1_07567"/>
<dbReference type="RefSeq" id="XP_014182437.1">
    <property type="nucleotide sequence ID" value="XM_014326962.1"/>
</dbReference>
<gene>
    <name evidence="2" type="ORF">A1Q1_07567</name>
</gene>
<evidence type="ECO:0000313" key="2">
    <source>
        <dbReference type="EMBL" id="EJT51240.1"/>
    </source>
</evidence>
<dbReference type="AlphaFoldDB" id="J4UHX9"/>
<dbReference type="HOGENOM" id="CLU_1385060_0_0_1"/>
<dbReference type="Proteomes" id="UP000002748">
    <property type="component" value="Unassembled WGS sequence"/>
</dbReference>
<feature type="region of interest" description="Disordered" evidence="1">
    <location>
        <begin position="18"/>
        <end position="53"/>
    </location>
</feature>
<evidence type="ECO:0000256" key="1">
    <source>
        <dbReference type="SAM" id="MobiDB-lite"/>
    </source>
</evidence>
<comment type="caution">
    <text evidence="2">The sequence shown here is derived from an EMBL/GenBank/DDBJ whole genome shotgun (WGS) entry which is preliminary data.</text>
</comment>
<dbReference type="GeneID" id="25991079"/>
<accession>J4UHX9</accession>
<organism evidence="2 3">
    <name type="scientific">Trichosporon asahii var. asahii (strain ATCC 90039 / CBS 2479 / JCM 2466 / KCTC 7840 / NBRC 103889/ NCYC 2677 / UAMH 7654)</name>
    <name type="common">Yeast</name>
    <dbReference type="NCBI Taxonomy" id="1186058"/>
    <lineage>
        <taxon>Eukaryota</taxon>
        <taxon>Fungi</taxon>
        <taxon>Dikarya</taxon>
        <taxon>Basidiomycota</taxon>
        <taxon>Agaricomycotina</taxon>
        <taxon>Tremellomycetes</taxon>
        <taxon>Trichosporonales</taxon>
        <taxon>Trichosporonaceae</taxon>
        <taxon>Trichosporon</taxon>
    </lineage>
</organism>
<feature type="compositionally biased region" description="Basic and acidic residues" evidence="1">
    <location>
        <begin position="43"/>
        <end position="53"/>
    </location>
</feature>
<proteinExistence type="predicted"/>